<dbReference type="AlphaFoldDB" id="A0A9Q1GS81"/>
<sequence length="270" mass="30127">MEISWNMTSLFEEKNRRKGRFCPSKLKGKRVIELGAGCGVAGFAMAMLGCDVVTTDQKEVLPLLQRNVERNTSIIMQTNLSSDVFGAIKVAELDWDNIDHTKSVDPPYDFVIGTDVVYAEHLLDPLLQTILHLSGPRTTIMLGYEIRSTNVHEKMLQMWKSNFDVKTIPKARMDYKYQHPSIQLYIMGPKPSGVGIALVTSRANNPVSETVQKESEQSEGENSGTDEFCALGETKDCSVATGLPGRDLSDWEVRRYGAMAARILHDVKID</sequence>
<evidence type="ECO:0000256" key="1">
    <source>
        <dbReference type="SAM" id="MobiDB-lite"/>
    </source>
</evidence>
<dbReference type="InterPro" id="IPR019410">
    <property type="entry name" value="Methyltransf_16"/>
</dbReference>
<dbReference type="OrthoDB" id="413520at2759"/>
<dbReference type="Gene3D" id="3.40.50.150">
    <property type="entry name" value="Vaccinia Virus protein VP39"/>
    <property type="match status" value="1"/>
</dbReference>
<organism evidence="2 3">
    <name type="scientific">Carnegiea gigantea</name>
    <dbReference type="NCBI Taxonomy" id="171969"/>
    <lineage>
        <taxon>Eukaryota</taxon>
        <taxon>Viridiplantae</taxon>
        <taxon>Streptophyta</taxon>
        <taxon>Embryophyta</taxon>
        <taxon>Tracheophyta</taxon>
        <taxon>Spermatophyta</taxon>
        <taxon>Magnoliopsida</taxon>
        <taxon>eudicotyledons</taxon>
        <taxon>Gunneridae</taxon>
        <taxon>Pentapetalae</taxon>
        <taxon>Caryophyllales</taxon>
        <taxon>Cactineae</taxon>
        <taxon>Cactaceae</taxon>
        <taxon>Cactoideae</taxon>
        <taxon>Echinocereeae</taxon>
        <taxon>Carnegiea</taxon>
    </lineage>
</organism>
<dbReference type="SUPFAM" id="SSF53335">
    <property type="entry name" value="S-adenosyl-L-methionine-dependent methyltransferases"/>
    <property type="match status" value="1"/>
</dbReference>
<dbReference type="PANTHER" id="PTHR14614">
    <property type="entry name" value="HEPATOCELLULAR CARCINOMA-ASSOCIATED ANTIGEN"/>
    <property type="match status" value="1"/>
</dbReference>
<evidence type="ECO:0000313" key="2">
    <source>
        <dbReference type="EMBL" id="KAJ8424604.1"/>
    </source>
</evidence>
<dbReference type="Pfam" id="PF10294">
    <property type="entry name" value="Methyltransf_16"/>
    <property type="match status" value="1"/>
</dbReference>
<reference evidence="2" key="1">
    <citation type="submission" date="2022-04" db="EMBL/GenBank/DDBJ databases">
        <title>Carnegiea gigantea Genome sequencing and assembly v2.</title>
        <authorList>
            <person name="Copetti D."/>
            <person name="Sanderson M.J."/>
            <person name="Burquez A."/>
            <person name="Wojciechowski M.F."/>
        </authorList>
    </citation>
    <scope>NUCLEOTIDE SEQUENCE</scope>
    <source>
        <strain evidence="2">SGP5-SGP5p</strain>
        <tissue evidence="2">Aerial part</tissue>
    </source>
</reference>
<accession>A0A9Q1GS81</accession>
<keyword evidence="3" id="KW-1185">Reference proteome</keyword>
<dbReference type="Proteomes" id="UP001153076">
    <property type="component" value="Unassembled WGS sequence"/>
</dbReference>
<feature type="region of interest" description="Disordered" evidence="1">
    <location>
        <begin position="205"/>
        <end position="226"/>
    </location>
</feature>
<comment type="caution">
    <text evidence="2">The sequence shown here is derived from an EMBL/GenBank/DDBJ whole genome shotgun (WGS) entry which is preliminary data.</text>
</comment>
<gene>
    <name evidence="2" type="ORF">Cgig2_003600</name>
</gene>
<evidence type="ECO:0000313" key="3">
    <source>
        <dbReference type="Proteomes" id="UP001153076"/>
    </source>
</evidence>
<dbReference type="CDD" id="cd02440">
    <property type="entry name" value="AdoMet_MTases"/>
    <property type="match status" value="1"/>
</dbReference>
<name>A0A9Q1GS81_9CARY</name>
<protein>
    <submittedName>
        <fullName evidence="2">Uncharacterized protein</fullName>
    </submittedName>
</protein>
<dbReference type="PANTHER" id="PTHR14614:SF98">
    <property type="entry name" value="S-ADENOSYL-L-METHIONINE-DEPENDENT METHYLTRANSFERASES SUPERFAMILY PROTEIN"/>
    <property type="match status" value="1"/>
</dbReference>
<dbReference type="InterPro" id="IPR029063">
    <property type="entry name" value="SAM-dependent_MTases_sf"/>
</dbReference>
<dbReference type="EMBL" id="JAKOGI010001639">
    <property type="protein sequence ID" value="KAJ8424604.1"/>
    <property type="molecule type" value="Genomic_DNA"/>
</dbReference>
<proteinExistence type="predicted"/>